<gene>
    <name evidence="1" type="ORF">PITCH_A1580002</name>
</gene>
<proteinExistence type="predicted"/>
<name>A0A445MTM6_9BACT</name>
<reference evidence="1" key="1">
    <citation type="submission" date="2018-01" db="EMBL/GenBank/DDBJ databases">
        <authorList>
            <person name="Regsiter A."/>
            <person name="William W."/>
        </authorList>
    </citation>
    <scope>NUCLEOTIDE SEQUENCE</scope>
    <source>
        <strain evidence="1">TRIP AH-1</strain>
    </source>
</reference>
<dbReference type="AlphaFoldDB" id="A0A445MTM6"/>
<sequence>MRSKNFMSIVFIYIVTSFLLLPKFSIARDLTALEDQWFLLNIKLTGYEFSYDNSETTPKKFSSKVKAYLHISAVIFQSSCLLGKLYVLDTFEDCWTPGDFEIDVFGGTDSDFIAEGYGTWTDSLEVETINFQPDFRVHLTMNGGEITGGKINPIGGKFDGGDYDILVVGEIIVSGSFLNPDTFCLKSKNSSTPPCE</sequence>
<organism evidence="1">
    <name type="scientific">uncultured Desulfobacterium sp</name>
    <dbReference type="NCBI Taxonomy" id="201089"/>
    <lineage>
        <taxon>Bacteria</taxon>
        <taxon>Pseudomonadati</taxon>
        <taxon>Thermodesulfobacteriota</taxon>
        <taxon>Desulfobacteria</taxon>
        <taxon>Desulfobacterales</taxon>
        <taxon>Desulfobacteriaceae</taxon>
        <taxon>Desulfobacterium</taxon>
        <taxon>environmental samples</taxon>
    </lineage>
</organism>
<dbReference type="EMBL" id="OJIN01000066">
    <property type="protein sequence ID" value="SPD72847.1"/>
    <property type="molecule type" value="Genomic_DNA"/>
</dbReference>
<evidence type="ECO:0000313" key="1">
    <source>
        <dbReference type="EMBL" id="SPD72847.1"/>
    </source>
</evidence>
<accession>A0A445MTM6</accession>
<protein>
    <submittedName>
        <fullName evidence="1">Uncharacterized protein</fullName>
    </submittedName>
</protein>